<evidence type="ECO:0000313" key="2">
    <source>
        <dbReference type="EMBL" id="MCL6657750.1"/>
    </source>
</evidence>
<dbReference type="Proteomes" id="UP001202031">
    <property type="component" value="Unassembled WGS sequence"/>
</dbReference>
<accession>A0ABT0R9Y8</accession>
<gene>
    <name evidence="2" type="ORF">M8N44_10565</name>
</gene>
<feature type="domain" description="ERCC4" evidence="1">
    <location>
        <begin position="7"/>
        <end position="86"/>
    </location>
</feature>
<dbReference type="Pfam" id="PF02732">
    <property type="entry name" value="ERCC4"/>
    <property type="match status" value="1"/>
</dbReference>
<evidence type="ECO:0000259" key="1">
    <source>
        <dbReference type="SMART" id="SM00891"/>
    </source>
</evidence>
<dbReference type="SUPFAM" id="SSF52980">
    <property type="entry name" value="Restriction endonuclease-like"/>
    <property type="match status" value="1"/>
</dbReference>
<organism evidence="2 3">
    <name type="scientific">Akkermansia massiliensis</name>
    <dbReference type="NCBI Taxonomy" id="2927224"/>
    <lineage>
        <taxon>Bacteria</taxon>
        <taxon>Pseudomonadati</taxon>
        <taxon>Verrucomicrobiota</taxon>
        <taxon>Verrucomicrobiia</taxon>
        <taxon>Verrucomicrobiales</taxon>
        <taxon>Akkermansiaceae</taxon>
        <taxon>Akkermansia</taxon>
    </lineage>
</organism>
<keyword evidence="3" id="KW-1185">Reference proteome</keyword>
<comment type="caution">
    <text evidence="2">The sequence shown here is derived from an EMBL/GenBank/DDBJ whole genome shotgun (WGS) entry which is preliminary data.</text>
</comment>
<dbReference type="GeneID" id="84024311"/>
<evidence type="ECO:0000313" key="3">
    <source>
        <dbReference type="Proteomes" id="UP001202031"/>
    </source>
</evidence>
<dbReference type="SMART" id="SM00891">
    <property type="entry name" value="ERCC4"/>
    <property type="match status" value="1"/>
</dbReference>
<dbReference type="RefSeq" id="WP_102727917.1">
    <property type="nucleotide sequence ID" value="NZ_CP072027.1"/>
</dbReference>
<protein>
    <recommendedName>
        <fullName evidence="1">ERCC4 domain-containing protein</fullName>
    </recommendedName>
</protein>
<proteinExistence type="predicted"/>
<dbReference type="EMBL" id="JAMGSI010000002">
    <property type="protein sequence ID" value="MCL6657750.1"/>
    <property type="molecule type" value="Genomic_DNA"/>
</dbReference>
<dbReference type="InterPro" id="IPR011335">
    <property type="entry name" value="Restrct_endonuc-II-like"/>
</dbReference>
<reference evidence="2 3" key="1">
    <citation type="submission" date="2022-03" db="EMBL/GenBank/DDBJ databases">
        <title>Taxonomic description of new species and reclassification of some bacterial strains.</title>
        <authorList>
            <person name="Ndongo S."/>
        </authorList>
    </citation>
    <scope>NUCLEOTIDE SEQUENCE [LARGE SCALE GENOMIC DNA]</scope>
    <source>
        <strain evidence="2 3">Marseille-P6666</strain>
    </source>
</reference>
<dbReference type="Gene3D" id="3.40.50.10130">
    <property type="match status" value="1"/>
</dbReference>
<sequence>MTPETPLIIIDNREQTPLTFQHFSSRRGTLQSGDYSLDRFETRFTVERKSIVDLIGSLTAGRDRFERECHRLRGYDFARLLIVGHPDELPFHLSRRKTTSKAILGSLGTFEVRYRLPIVWEPSEARAAALIEKWAWYFYREAWRPFKILPAPFGAAEITQ</sequence>
<name>A0ABT0R9Y8_9BACT</name>
<dbReference type="InterPro" id="IPR006166">
    <property type="entry name" value="ERCC4_domain"/>
</dbReference>